<gene>
    <name evidence="2" type="ORF">JMJ35_000043</name>
</gene>
<accession>A0AA39R8N9</accession>
<dbReference type="AlphaFoldDB" id="A0AA39R8N9"/>
<organism evidence="2 3">
    <name type="scientific">Cladonia borealis</name>
    <dbReference type="NCBI Taxonomy" id="184061"/>
    <lineage>
        <taxon>Eukaryota</taxon>
        <taxon>Fungi</taxon>
        <taxon>Dikarya</taxon>
        <taxon>Ascomycota</taxon>
        <taxon>Pezizomycotina</taxon>
        <taxon>Lecanoromycetes</taxon>
        <taxon>OSLEUM clade</taxon>
        <taxon>Lecanoromycetidae</taxon>
        <taxon>Lecanorales</taxon>
        <taxon>Lecanorineae</taxon>
        <taxon>Cladoniaceae</taxon>
        <taxon>Cladonia</taxon>
    </lineage>
</organism>
<evidence type="ECO:0000313" key="3">
    <source>
        <dbReference type="Proteomes" id="UP001166286"/>
    </source>
</evidence>
<evidence type="ECO:0000256" key="1">
    <source>
        <dbReference type="SAM" id="MobiDB-lite"/>
    </source>
</evidence>
<name>A0AA39R8N9_9LECA</name>
<keyword evidence="3" id="KW-1185">Reference proteome</keyword>
<dbReference type="Proteomes" id="UP001166286">
    <property type="component" value="Unassembled WGS sequence"/>
</dbReference>
<dbReference type="PANTHER" id="PTHR35896">
    <property type="entry name" value="IG-LIKE DOMAIN-CONTAINING PROTEIN"/>
    <property type="match status" value="1"/>
</dbReference>
<reference evidence="2" key="1">
    <citation type="submission" date="2023-03" db="EMBL/GenBank/DDBJ databases">
        <title>Complete genome of Cladonia borealis.</title>
        <authorList>
            <person name="Park H."/>
        </authorList>
    </citation>
    <scope>NUCLEOTIDE SEQUENCE</scope>
    <source>
        <strain evidence="2">ANT050790</strain>
    </source>
</reference>
<evidence type="ECO:0000313" key="2">
    <source>
        <dbReference type="EMBL" id="KAK0516888.1"/>
    </source>
</evidence>
<comment type="caution">
    <text evidence="2">The sequence shown here is derived from an EMBL/GenBank/DDBJ whole genome shotgun (WGS) entry which is preliminary data.</text>
</comment>
<feature type="compositionally biased region" description="Polar residues" evidence="1">
    <location>
        <begin position="9"/>
        <end position="21"/>
    </location>
</feature>
<sequence>MSEKADIETPQTPSKYEQVPTSIPRKPSKLESCLSFISKLLIFGLALYGLHCLSQETFKRVNEIVKPTVCNCGSSISEAKSKDCKFDSLATSWLPPACRDDELTAEFERSGPLEGGAWPYYKDLRKTHLLSLEDLANMADNESGDRTYYMTTEWYIARCLFYWRKMERAERLGTMIEKSFLDTSIDGHNISSWHHCANVYLERTPRDQISTAGLVGFGDPVGFG</sequence>
<dbReference type="InterPro" id="IPR053008">
    <property type="entry name" value="Phomopsin_biosynth_assoc"/>
</dbReference>
<dbReference type="EMBL" id="JAFEKC020000001">
    <property type="protein sequence ID" value="KAK0516888.1"/>
    <property type="molecule type" value="Genomic_DNA"/>
</dbReference>
<proteinExistence type="predicted"/>
<dbReference type="PANTHER" id="PTHR35896:SF3">
    <property type="entry name" value="MAJOR FACILITATOR SUPERFAMILY TRANSPORTER"/>
    <property type="match status" value="1"/>
</dbReference>
<feature type="region of interest" description="Disordered" evidence="1">
    <location>
        <begin position="1"/>
        <end position="23"/>
    </location>
</feature>
<protein>
    <submittedName>
        <fullName evidence="2">Uncharacterized protein</fullName>
    </submittedName>
</protein>